<evidence type="ECO:0000313" key="2">
    <source>
        <dbReference type="Proteomes" id="UP000545761"/>
    </source>
</evidence>
<accession>A0A7W0ICG8</accession>
<organism evidence="1 2">
    <name type="scientific">Streptomyces himalayensis subsp. himalayensis</name>
    <dbReference type="NCBI Taxonomy" id="2756131"/>
    <lineage>
        <taxon>Bacteria</taxon>
        <taxon>Bacillati</taxon>
        <taxon>Actinomycetota</taxon>
        <taxon>Actinomycetes</taxon>
        <taxon>Kitasatosporales</taxon>
        <taxon>Streptomycetaceae</taxon>
        <taxon>Streptomyces</taxon>
        <taxon>Streptomyces himalayensis</taxon>
    </lineage>
</organism>
<dbReference type="Proteomes" id="UP000545761">
    <property type="component" value="Unassembled WGS sequence"/>
</dbReference>
<reference evidence="1 2" key="1">
    <citation type="submission" date="2020-07" db="EMBL/GenBank/DDBJ databases">
        <title>Streptomyces isolated from Indian soil.</title>
        <authorList>
            <person name="Mandal S."/>
            <person name="Maiti P.K."/>
        </authorList>
    </citation>
    <scope>NUCLEOTIDE SEQUENCE [LARGE SCALE GENOMIC DNA]</scope>
    <source>
        <strain evidence="1 2">PSKA28</strain>
    </source>
</reference>
<evidence type="ECO:0000313" key="1">
    <source>
        <dbReference type="EMBL" id="MBA2950136.1"/>
    </source>
</evidence>
<protein>
    <submittedName>
        <fullName evidence="1">Uncharacterized protein</fullName>
    </submittedName>
</protein>
<gene>
    <name evidence="1" type="ORF">H1D24_31145</name>
</gene>
<dbReference type="AlphaFoldDB" id="A0A7W0ICG8"/>
<name>A0A7W0ICG8_9ACTN</name>
<proteinExistence type="predicted"/>
<sequence>MAESAEEMGAEVRIVVGLGGVAERGVCRLSGRLADRSPALVACHLGGLLGARIGQ</sequence>
<comment type="caution">
    <text evidence="1">The sequence shown here is derived from an EMBL/GenBank/DDBJ whole genome shotgun (WGS) entry which is preliminary data.</text>
</comment>
<dbReference type="EMBL" id="JACEHE010000025">
    <property type="protein sequence ID" value="MBA2950136.1"/>
    <property type="molecule type" value="Genomic_DNA"/>
</dbReference>